<dbReference type="SFLD" id="SFLDF00027">
    <property type="entry name" value="p-type_atpase"/>
    <property type="match status" value="1"/>
</dbReference>
<evidence type="ECO:0000256" key="4">
    <source>
        <dbReference type="ARBA" id="ARBA00022840"/>
    </source>
</evidence>
<keyword evidence="3" id="KW-0547">Nucleotide-binding</keyword>
<feature type="transmembrane region" description="Helical" evidence="8">
    <location>
        <begin position="270"/>
        <end position="293"/>
    </location>
</feature>
<feature type="transmembrane region" description="Helical" evidence="8">
    <location>
        <begin position="240"/>
        <end position="258"/>
    </location>
</feature>
<feature type="transmembrane region" description="Helical" evidence="8">
    <location>
        <begin position="51"/>
        <end position="74"/>
    </location>
</feature>
<reference evidence="10 11" key="1">
    <citation type="submission" date="2015-03" db="EMBL/GenBank/DDBJ databases">
        <title>Draft genome sequence of Elstera litoralis.</title>
        <authorList>
            <person name="Rahalkar M.C."/>
            <person name="Dhakephalkar P.K."/>
            <person name="Pore S.D."/>
            <person name="Arora P."/>
            <person name="Kapse N.G."/>
            <person name="Pandit P.S."/>
        </authorList>
    </citation>
    <scope>NUCLEOTIDE SEQUENCE [LARGE SCALE GENOMIC DNA]</scope>
    <source>
        <strain evidence="10 11">Dia-1</strain>
    </source>
</reference>
<dbReference type="InterPro" id="IPR001757">
    <property type="entry name" value="P_typ_ATPase"/>
</dbReference>
<dbReference type="SFLD" id="SFLDS00003">
    <property type="entry name" value="Haloacid_Dehalogenase"/>
    <property type="match status" value="1"/>
</dbReference>
<keyword evidence="6 8" id="KW-1133">Transmembrane helix</keyword>
<evidence type="ECO:0000259" key="9">
    <source>
        <dbReference type="SMART" id="SM00831"/>
    </source>
</evidence>
<dbReference type="SMART" id="SM00831">
    <property type="entry name" value="Cation_ATPase_N"/>
    <property type="match status" value="1"/>
</dbReference>
<feature type="transmembrane region" description="Helical" evidence="8">
    <location>
        <begin position="830"/>
        <end position="851"/>
    </location>
</feature>
<dbReference type="NCBIfam" id="TIGR01494">
    <property type="entry name" value="ATPase_P-type"/>
    <property type="match status" value="2"/>
</dbReference>
<dbReference type="InterPro" id="IPR023299">
    <property type="entry name" value="ATPase_P-typ_cyto_dom_N"/>
</dbReference>
<keyword evidence="7 8" id="KW-0472">Membrane</keyword>
<feature type="transmembrane region" description="Helical" evidence="8">
    <location>
        <begin position="80"/>
        <end position="99"/>
    </location>
</feature>
<dbReference type="InterPro" id="IPR004014">
    <property type="entry name" value="ATPase_P-typ_cation-transptr_N"/>
</dbReference>
<sequence>MPTAFSQTPEACQSALVSPAEGLSSDEAAQRLIAVGPNQLPQPPGKPFWRVFLAQFVSPFIALLAGAAALAVFLDDVTDAGFIAFVLVTNALIGSIQEWRAERQTNALRHMVGGQAVAIRDGREQTLPVIDLVPGDRVKLETGMRVPADLKLLTATGLQADESLLTGESVATAKAPGVDAPDAALGDRASLLYAGSLVQTGRALGLVVATAEATEIGKISASLRLAPAPQPPLTARLAQFTRVFGIAILGVIALIALVETLRGAPLIEVMVVAIALAVSAIPEGLPVAITVALSLSVRRMAARNVIVRALPAVEGLGSATLIASDKTGTLTLNELSVGEVVTAEGVSETDLATLARHCTDASLGPDDANRRVGAVGDAVDVALLAWSETLTGDASGPDHGFSASAVVATLPYESERKFAAVLRDKAGAGQVIVKGALETLLSFCPESDAAYWSGEANRLAAEGYKVIAVAEGEGAPSGPLGAAHLEGNRLVGLIGLIDPPRPDAAGAIATARTGGIDVRMITGDHPLTALAIARRLGLAEADSEVVTGSALTAMETAEFDATVARAKVFARIEPLQKLEIVEALRRLGHQVAVTGDGVNDAPALRAADIGIAMGRNGTDVAREAADLVLVDDRFATILNGIAEGRVAYDNVRKIIQLSVATGVAEVLLFVLATATNTPPPLTAVQLLWLNLVSNGIQDVALAFEKGAPDILNRRPRPPGEALFDPLMITQVSLSGLWIGGVAFATYQLLLSLGASPALAQTNLLWLMLCFENAHCLNSRSERRSVLAIPFASNPVLLLGILGTQVLQIGAGLVPWSRDLLGLQPLPFADWLLMAAIGFSIIPLMEAFKALVVRPRRW</sequence>
<dbReference type="PROSITE" id="PS00154">
    <property type="entry name" value="ATPASE_E1_E2"/>
    <property type="match status" value="1"/>
</dbReference>
<dbReference type="GO" id="GO:0005524">
    <property type="term" value="F:ATP binding"/>
    <property type="evidence" value="ECO:0007669"/>
    <property type="project" value="UniProtKB-KW"/>
</dbReference>
<dbReference type="SUPFAM" id="SSF81660">
    <property type="entry name" value="Metal cation-transporting ATPase, ATP-binding domain N"/>
    <property type="match status" value="1"/>
</dbReference>
<evidence type="ECO:0000313" key="11">
    <source>
        <dbReference type="Proteomes" id="UP000033774"/>
    </source>
</evidence>
<dbReference type="InterPro" id="IPR036412">
    <property type="entry name" value="HAD-like_sf"/>
</dbReference>
<dbReference type="Gene3D" id="1.20.1110.10">
    <property type="entry name" value="Calcium-transporting ATPase, transmembrane domain"/>
    <property type="match status" value="2"/>
</dbReference>
<dbReference type="Pfam" id="PF00702">
    <property type="entry name" value="Hydrolase"/>
    <property type="match status" value="1"/>
</dbReference>
<evidence type="ECO:0000256" key="3">
    <source>
        <dbReference type="ARBA" id="ARBA00022741"/>
    </source>
</evidence>
<dbReference type="InterPro" id="IPR008250">
    <property type="entry name" value="ATPase_P-typ_transduc_dom_A_sf"/>
</dbReference>
<dbReference type="InterPro" id="IPR023214">
    <property type="entry name" value="HAD_sf"/>
</dbReference>
<keyword evidence="5" id="KW-1278">Translocase</keyword>
<comment type="caution">
    <text evidence="10">The sequence shown here is derived from an EMBL/GenBank/DDBJ whole genome shotgun (WGS) entry which is preliminary data.</text>
</comment>
<dbReference type="InterPro" id="IPR006068">
    <property type="entry name" value="ATPase_P-typ_cation-transptr_C"/>
</dbReference>
<dbReference type="Pfam" id="PF00122">
    <property type="entry name" value="E1-E2_ATPase"/>
    <property type="match status" value="1"/>
</dbReference>
<dbReference type="Pfam" id="PF00690">
    <property type="entry name" value="Cation_ATPase_N"/>
    <property type="match status" value="1"/>
</dbReference>
<evidence type="ECO:0000313" key="10">
    <source>
        <dbReference type="EMBL" id="KJV10172.1"/>
    </source>
</evidence>
<feature type="domain" description="Cation-transporting P-type ATPase N-terminal" evidence="9">
    <location>
        <begin position="3"/>
        <end position="76"/>
    </location>
</feature>
<keyword evidence="2 8" id="KW-0812">Transmembrane</keyword>
<feature type="transmembrane region" description="Helical" evidence="8">
    <location>
        <begin position="785"/>
        <end position="810"/>
    </location>
</feature>
<keyword evidence="4" id="KW-0067">ATP-binding</keyword>
<name>A0A0F3IU72_9PROT</name>
<dbReference type="Proteomes" id="UP000033774">
    <property type="component" value="Unassembled WGS sequence"/>
</dbReference>
<keyword evidence="11" id="KW-1185">Reference proteome</keyword>
<dbReference type="Gene3D" id="3.40.50.1000">
    <property type="entry name" value="HAD superfamily/HAD-like"/>
    <property type="match status" value="2"/>
</dbReference>
<evidence type="ECO:0000256" key="7">
    <source>
        <dbReference type="ARBA" id="ARBA00023136"/>
    </source>
</evidence>
<accession>A0A0F3IU72</accession>
<dbReference type="Gene3D" id="3.40.1110.10">
    <property type="entry name" value="Calcium-transporting ATPase, cytoplasmic domain N"/>
    <property type="match status" value="2"/>
</dbReference>
<dbReference type="Gene3D" id="2.70.150.10">
    <property type="entry name" value="Calcium-transporting ATPase, cytoplasmic transduction domain A"/>
    <property type="match status" value="1"/>
</dbReference>
<evidence type="ECO:0000256" key="5">
    <source>
        <dbReference type="ARBA" id="ARBA00022967"/>
    </source>
</evidence>
<dbReference type="SFLD" id="SFLDG00002">
    <property type="entry name" value="C1.7:_P-type_atpase_like"/>
    <property type="match status" value="1"/>
</dbReference>
<dbReference type="InterPro" id="IPR059000">
    <property type="entry name" value="ATPase_P-type_domA"/>
</dbReference>
<dbReference type="InterPro" id="IPR023298">
    <property type="entry name" value="ATPase_P-typ_TM_dom_sf"/>
</dbReference>
<dbReference type="Pfam" id="PF00689">
    <property type="entry name" value="Cation_ATPase_C"/>
    <property type="match status" value="1"/>
</dbReference>
<evidence type="ECO:0000256" key="8">
    <source>
        <dbReference type="SAM" id="Phobius"/>
    </source>
</evidence>
<dbReference type="GO" id="GO:0016887">
    <property type="term" value="F:ATP hydrolysis activity"/>
    <property type="evidence" value="ECO:0007669"/>
    <property type="project" value="InterPro"/>
</dbReference>
<dbReference type="GO" id="GO:0016020">
    <property type="term" value="C:membrane"/>
    <property type="evidence" value="ECO:0007669"/>
    <property type="project" value="UniProtKB-SubCell"/>
</dbReference>
<dbReference type="PATRIC" id="fig|552518.3.peg.456"/>
<proteinExistence type="predicted"/>
<comment type="subcellular location">
    <subcellularLocation>
        <location evidence="1">Membrane</location>
        <topology evidence="1">Multi-pass membrane protein</topology>
    </subcellularLocation>
</comment>
<dbReference type="SUPFAM" id="SSF81665">
    <property type="entry name" value="Calcium ATPase, transmembrane domain M"/>
    <property type="match status" value="1"/>
</dbReference>
<dbReference type="GO" id="GO:0015662">
    <property type="term" value="F:P-type ion transporter activity"/>
    <property type="evidence" value="ECO:0007669"/>
    <property type="project" value="UniProtKB-ARBA"/>
</dbReference>
<organism evidence="10 11">
    <name type="scientific">Elstera litoralis</name>
    <dbReference type="NCBI Taxonomy" id="552518"/>
    <lineage>
        <taxon>Bacteria</taxon>
        <taxon>Pseudomonadati</taxon>
        <taxon>Pseudomonadota</taxon>
        <taxon>Alphaproteobacteria</taxon>
        <taxon>Rhodospirillales</taxon>
        <taxon>Rhodospirillaceae</taxon>
        <taxon>Elstera</taxon>
    </lineage>
</organism>
<gene>
    <name evidence="10" type="ORF">VZ95_06725</name>
</gene>
<dbReference type="EMBL" id="LAJY01000137">
    <property type="protein sequence ID" value="KJV10172.1"/>
    <property type="molecule type" value="Genomic_DNA"/>
</dbReference>
<dbReference type="SUPFAM" id="SSF56784">
    <property type="entry name" value="HAD-like"/>
    <property type="match status" value="1"/>
</dbReference>
<dbReference type="AlphaFoldDB" id="A0A0F3IU72"/>
<dbReference type="PANTHER" id="PTHR42861">
    <property type="entry name" value="CALCIUM-TRANSPORTING ATPASE"/>
    <property type="match status" value="1"/>
</dbReference>
<feature type="transmembrane region" description="Helical" evidence="8">
    <location>
        <begin position="654"/>
        <end position="674"/>
    </location>
</feature>
<evidence type="ECO:0000256" key="2">
    <source>
        <dbReference type="ARBA" id="ARBA00022692"/>
    </source>
</evidence>
<dbReference type="PRINTS" id="PR00119">
    <property type="entry name" value="CATATPASE"/>
</dbReference>
<evidence type="ECO:0000256" key="6">
    <source>
        <dbReference type="ARBA" id="ARBA00022989"/>
    </source>
</evidence>
<dbReference type="InterPro" id="IPR018303">
    <property type="entry name" value="ATPase_P-typ_P_site"/>
</dbReference>
<dbReference type="InterPro" id="IPR044492">
    <property type="entry name" value="P_typ_ATPase_HD_dom"/>
</dbReference>
<protein>
    <recommendedName>
        <fullName evidence="9">Cation-transporting P-type ATPase N-terminal domain-containing protein</fullName>
    </recommendedName>
</protein>
<dbReference type="PRINTS" id="PR00120">
    <property type="entry name" value="HATPASE"/>
</dbReference>
<evidence type="ECO:0000256" key="1">
    <source>
        <dbReference type="ARBA" id="ARBA00004141"/>
    </source>
</evidence>
<dbReference type="SUPFAM" id="SSF81653">
    <property type="entry name" value="Calcium ATPase, transduction domain A"/>
    <property type="match status" value="1"/>
</dbReference>